<accession>A0ABM3WT85</accession>
<dbReference type="InterPro" id="IPR047887">
    <property type="entry name" value="ARHGAP20_PH"/>
</dbReference>
<reference evidence="4" key="1">
    <citation type="submission" date="2025-08" db="UniProtKB">
        <authorList>
            <consortium name="RefSeq"/>
        </authorList>
    </citation>
    <scope>IDENTIFICATION</scope>
</reference>
<dbReference type="PANTHER" id="PTHR23179">
    <property type="entry name" value="T-CELL ACTIVATION RHO GTPASE ACTIVATING PROTEIN-RELATED"/>
    <property type="match status" value="1"/>
</dbReference>
<feature type="domain" description="ARHGAP20 PH" evidence="2">
    <location>
        <begin position="26"/>
        <end position="108"/>
    </location>
</feature>
<dbReference type="Gene3D" id="2.30.29.30">
    <property type="entry name" value="Pleckstrin-homology domain (PH domain)/Phosphotyrosine-binding domain (PTB)"/>
    <property type="match status" value="1"/>
</dbReference>
<dbReference type="Pfam" id="PF22286">
    <property type="entry name" value="RHG20_PH"/>
    <property type="match status" value="1"/>
</dbReference>
<dbReference type="InterPro" id="IPR011993">
    <property type="entry name" value="PH-like_dom_sf"/>
</dbReference>
<dbReference type="PANTHER" id="PTHR23179:SF37">
    <property type="entry name" value="1700006A11RIK PROTEIN"/>
    <property type="match status" value="1"/>
</dbReference>
<proteinExistence type="predicted"/>
<protein>
    <submittedName>
        <fullName evidence="4">Rho GTPase-activating protein 20-like</fullName>
    </submittedName>
</protein>
<evidence type="ECO:0000259" key="2">
    <source>
        <dbReference type="Pfam" id="PF22286"/>
    </source>
</evidence>
<organism evidence="3 4">
    <name type="scientific">Erinaceus europaeus</name>
    <name type="common">Western European hedgehog</name>
    <dbReference type="NCBI Taxonomy" id="9365"/>
    <lineage>
        <taxon>Eukaryota</taxon>
        <taxon>Metazoa</taxon>
        <taxon>Chordata</taxon>
        <taxon>Craniata</taxon>
        <taxon>Vertebrata</taxon>
        <taxon>Euteleostomi</taxon>
        <taxon>Mammalia</taxon>
        <taxon>Eutheria</taxon>
        <taxon>Laurasiatheria</taxon>
        <taxon>Eulipotyphla</taxon>
        <taxon>Erinaceidae</taxon>
        <taxon>Erinaceinae</taxon>
        <taxon>Erinaceus</taxon>
    </lineage>
</organism>
<keyword evidence="3" id="KW-1185">Reference proteome</keyword>
<gene>
    <name evidence="4" type="primary">LOC132536122</name>
</gene>
<evidence type="ECO:0000313" key="4">
    <source>
        <dbReference type="RefSeq" id="XP_060039766.1"/>
    </source>
</evidence>
<evidence type="ECO:0000256" key="1">
    <source>
        <dbReference type="SAM" id="MobiDB-lite"/>
    </source>
</evidence>
<evidence type="ECO:0000313" key="3">
    <source>
        <dbReference type="Proteomes" id="UP001652624"/>
    </source>
</evidence>
<dbReference type="GeneID" id="132536122"/>
<dbReference type="Proteomes" id="UP001652624">
    <property type="component" value="Chromosome 6"/>
</dbReference>
<name>A0ABM3WT85_ERIEU</name>
<sequence>MCSRRSSEDSATSEGEDAWEGPCGRLLLATTAKVKRGLRRQARQLHLYSNVLLISSSKFESNFTIKHSVPLRSLWVSAYLERSRRATSRDRRSLTVGWSRNSFVVTFS</sequence>
<dbReference type="SUPFAM" id="SSF50729">
    <property type="entry name" value="PH domain-like"/>
    <property type="match status" value="1"/>
</dbReference>
<dbReference type="RefSeq" id="XP_060039766.1">
    <property type="nucleotide sequence ID" value="XM_060183783.1"/>
</dbReference>
<feature type="region of interest" description="Disordered" evidence="1">
    <location>
        <begin position="1"/>
        <end position="20"/>
    </location>
</feature>